<dbReference type="Proteomes" id="UP000280298">
    <property type="component" value="Chromosome"/>
</dbReference>
<accession>A0A3Q9ESX6</accession>
<sequence>MRKPRKTAVVAVLLSAIGFLGTGTAYADGHGHGHGQKHEQKHGKKHGKKHGHKHHGKETKAQASQTLLISQSTTCSTTEENIDVQGQYGYQNGLQGNQYNGTGSPGTQTTTLGSSQGCNNTVVLGK</sequence>
<feature type="compositionally biased region" description="Basic residues" evidence="1">
    <location>
        <begin position="32"/>
        <end position="57"/>
    </location>
</feature>
<evidence type="ECO:0000313" key="3">
    <source>
        <dbReference type="EMBL" id="AZQ35426.1"/>
    </source>
</evidence>
<reference evidence="3 4" key="1">
    <citation type="journal article" date="2019" name="Int. J. Syst. Evol. Microbiol.">
        <title>Streptomyces cyaneochromogenes sp. nov., a blue pigment-producing actinomycete from manganese-contaminated soil.</title>
        <authorList>
            <person name="Tang X."/>
            <person name="Zhao J."/>
            <person name="Li K."/>
            <person name="Chen Z."/>
            <person name="Sun Y."/>
            <person name="Gao J."/>
        </authorList>
    </citation>
    <scope>NUCLEOTIDE SEQUENCE [LARGE SCALE GENOMIC DNA]</scope>
    <source>
        <strain evidence="3 4">MK-45</strain>
    </source>
</reference>
<keyword evidence="2" id="KW-0732">Signal</keyword>
<evidence type="ECO:0000313" key="4">
    <source>
        <dbReference type="Proteomes" id="UP000280298"/>
    </source>
</evidence>
<dbReference type="AlphaFoldDB" id="A0A3Q9ESX6"/>
<proteinExistence type="predicted"/>
<name>A0A3Q9ESX6_9ACTN</name>
<organism evidence="3 4">
    <name type="scientific">Streptomyces cyaneochromogenes</name>
    <dbReference type="NCBI Taxonomy" id="2496836"/>
    <lineage>
        <taxon>Bacteria</taxon>
        <taxon>Bacillati</taxon>
        <taxon>Actinomycetota</taxon>
        <taxon>Actinomycetes</taxon>
        <taxon>Kitasatosporales</taxon>
        <taxon>Streptomycetaceae</taxon>
        <taxon>Streptomyces</taxon>
    </lineage>
</organism>
<feature type="region of interest" description="Disordered" evidence="1">
    <location>
        <begin position="96"/>
        <end position="126"/>
    </location>
</feature>
<protein>
    <submittedName>
        <fullName evidence="3">Uncharacterized protein</fullName>
    </submittedName>
</protein>
<feature type="chain" id="PRO_5018559339" evidence="2">
    <location>
        <begin position="28"/>
        <end position="126"/>
    </location>
</feature>
<feature type="compositionally biased region" description="Low complexity" evidence="1">
    <location>
        <begin position="96"/>
        <end position="117"/>
    </location>
</feature>
<feature type="signal peptide" evidence="2">
    <location>
        <begin position="1"/>
        <end position="27"/>
    </location>
</feature>
<keyword evidence="4" id="KW-1185">Reference proteome</keyword>
<dbReference type="EMBL" id="CP034539">
    <property type="protein sequence ID" value="AZQ35426.1"/>
    <property type="molecule type" value="Genomic_DNA"/>
</dbReference>
<gene>
    <name evidence="3" type="ORF">EJ357_19605</name>
</gene>
<feature type="region of interest" description="Disordered" evidence="1">
    <location>
        <begin position="27"/>
        <end position="66"/>
    </location>
</feature>
<dbReference type="RefSeq" id="WP_126392906.1">
    <property type="nucleotide sequence ID" value="NZ_CP034539.1"/>
</dbReference>
<evidence type="ECO:0000256" key="2">
    <source>
        <dbReference type="SAM" id="SignalP"/>
    </source>
</evidence>
<evidence type="ECO:0000256" key="1">
    <source>
        <dbReference type="SAM" id="MobiDB-lite"/>
    </source>
</evidence>
<dbReference type="KEGG" id="scya:EJ357_19605"/>